<comment type="caution">
    <text evidence="13">Lacks conserved residue(s) required for the propagation of feature annotation.</text>
</comment>
<dbReference type="Pfam" id="PF00704">
    <property type="entry name" value="Glyco_hydro_18"/>
    <property type="match status" value="1"/>
</dbReference>
<comment type="caution">
    <text evidence="19">The sequence shown here is derived from an EMBL/GenBank/DDBJ whole genome shotgun (WGS) entry which is preliminary data.</text>
</comment>
<evidence type="ECO:0000256" key="5">
    <source>
        <dbReference type="ARBA" id="ARBA00022525"/>
    </source>
</evidence>
<feature type="domain" description="GH18" evidence="18">
    <location>
        <begin position="535"/>
        <end position="913"/>
    </location>
</feature>
<evidence type="ECO:0000313" key="19">
    <source>
        <dbReference type="EMBL" id="KAL1890461.1"/>
    </source>
</evidence>
<comment type="catalytic activity">
    <reaction evidence="1">
        <text>Random endo-hydrolysis of N-acetyl-beta-D-glucosaminide (1-&gt;4)-beta-linkages in chitin and chitodextrins.</text>
        <dbReference type="EC" id="3.2.1.14"/>
    </reaction>
</comment>
<dbReference type="PROSITE" id="PS51910">
    <property type="entry name" value="GH18_2"/>
    <property type="match status" value="1"/>
</dbReference>
<dbReference type="CDD" id="cd00035">
    <property type="entry name" value="ChtBD1"/>
    <property type="match status" value="1"/>
</dbReference>
<reference evidence="19 20" key="1">
    <citation type="journal article" date="2024" name="IMA Fungus">
        <title>IMA Genome - F19 : A genome assembly and annotation guide to empower mycologists, including annotated draft genome sequences of Ceratocystis pirilliformis, Diaporthe australafricana, Fusarium ophioides, Paecilomyces lecythidis, and Sporothrix stenoceras.</title>
        <authorList>
            <person name="Aylward J."/>
            <person name="Wilson A.M."/>
            <person name="Visagie C.M."/>
            <person name="Spraker J."/>
            <person name="Barnes I."/>
            <person name="Buitendag C."/>
            <person name="Ceriani C."/>
            <person name="Del Mar Angel L."/>
            <person name="du Plessis D."/>
            <person name="Fuchs T."/>
            <person name="Gasser K."/>
            <person name="Kramer D."/>
            <person name="Li W."/>
            <person name="Munsamy K."/>
            <person name="Piso A."/>
            <person name="Price J.L."/>
            <person name="Sonnekus B."/>
            <person name="Thomas C."/>
            <person name="van der Nest A."/>
            <person name="van Dijk A."/>
            <person name="van Heerden A."/>
            <person name="van Vuuren N."/>
            <person name="Yilmaz N."/>
            <person name="Duong T.A."/>
            <person name="van der Merwe N.A."/>
            <person name="Wingfield M.J."/>
            <person name="Wingfield B.D."/>
        </authorList>
    </citation>
    <scope>NUCLEOTIDE SEQUENCE [LARGE SCALE GENOMIC DNA]</scope>
    <source>
        <strain evidence="19 20">CMW 5346</strain>
    </source>
</reference>
<dbReference type="Pfam" id="PF01476">
    <property type="entry name" value="LysM"/>
    <property type="match status" value="1"/>
</dbReference>
<dbReference type="InterPro" id="IPR001002">
    <property type="entry name" value="Chitin-bd_1"/>
</dbReference>
<evidence type="ECO:0000256" key="2">
    <source>
        <dbReference type="ARBA" id="ARBA00004613"/>
    </source>
</evidence>
<feature type="domain" description="LysM" evidence="17">
    <location>
        <begin position="332"/>
        <end position="377"/>
    </location>
</feature>
<sequence length="1508" mass="158094">MVAYHPLFSVVLHVLTLGLVVSGDARIVSSPHQVRRLPASPGYRNRHSSCPVSCSVAGANPGNWSVYHSLDQIGHCSRAVFQQFNLYDDVDDRSTSHRILACSSGGNEFLAMPSAPPEVPTGTVTATYELGWVADGQLAPSSSLPLIALLADQINAYLTHGHDEANTTTVLFGQFGGVTVGVYVGKGLQSAGVGGFALRHLAEQLQQAPASLAISGGTLAMQLCGPTYDGDHTFGFVASTNNSYTAIQQEMKTWKNGSCVALDNNTISIAGPVALMTPVTPVAPVHNNLTSTSLASAKFKARRAHNGHGHVHGNAHAHAHEARKLEARASCSTIQVVSGDGCASLAVKCGITGAAFTTYNPGATFCSTLQPGQHVCCSAGTLPNYAPPENADGSCATHKVLADENCSYLAAAYSLTAAEIESYNAKTWGWLGCGDVQLGAIICLSAGTPPMPAADPGAVCGPTVVGTKTPAAGVSIASLNPCPLNACCDIWGQCGTTTEFCVDTSTGAPGTAAPGTNGCISNCGTAIVQTPGSTFRSIGYYEGFSLSRPCLYQDPSQIDVTAYTHLHYAFASISADYTSVSVGDTLGQYEFSVFTRLPDVKRIVTFGGWDFSTDPSTYNIFRQGVTAANRLTMAHTMANFVVANNLDGIDIDWEYPGAPDIPGIPPGNADDGTNYLDFLVILKNLLPGKSVSIAAPASFWYLKGFPIQQIGAVVDYVVFMTYDLHGQFDYGNQYAQDGCPTGNCLRSDVNLTETLNALSMVTKAGLPSNKVVVGVTSYGRSFHMAEAGCYTAECQFTGSASLSNATPGPCTNTAGFLSDAEIKAILAGTSESGSAGGPSNTVTTSYVDAASNSNILVYNGNQWVSWMSADVRASRTAQYQGLSMGGTANWAIDLEDFHDAPASTSSWPDFISDVLLGIDFSGSGNEEFITGNWSTLTCDNPATSIDSDLTLAQRWAELDCADAWSDAINIYSHIDKGKRIVFSSSVANTVHGPSTAVDCGTLGAKSNCQQTINCQLITTNTSNAGGYEIWNSMVVLHEMYQTFYDTISSTAAVLIDNQLALFEDTFAPVTPPDDDWLSFLLAAVSLVGTVATSAFFNTYISQLAYFAERESTADNLKDTALGLVGFAVSAYQSLTGDGSDGWTVQSQESFSAYLGQVIFAWQNATEVNLKLLFNGTDQYIAVLGDVFQDGKMIGGDSSFPLSPGTPGAAESIADIETTIAKALFAYAVPTVWQLSGIYPVVIDSGFTCDTPLDANLASASELTLATAKASMVCYENEIYFLVYPDSQGGSVDVPVFQPCPGLDALGGTNFGGLSASDLVAGSVRTFQQNQNQNGGAPVDLSNTGSLSDLFDSDVTTPGYVRIPVCSGYTAITAVVNNHPSTPNYPCNLPVAPDTCGASTFVDQTSDASPLVSDCMQIVANIRGTNGEWEVENVAADQHQIVQSGTCKFGVQGNRGGIPGFHVGAQDIVDIITSSIADYASSSGKIGAKGVMPCNGFTSGSVTVTWGLY</sequence>
<feature type="disulfide bond" evidence="13">
    <location>
        <begin position="519"/>
        <end position="523"/>
    </location>
</feature>
<feature type="domain" description="Chitin-binding type-1" evidence="16">
    <location>
        <begin position="457"/>
        <end position="525"/>
    </location>
</feature>
<keyword evidence="11 14" id="KW-0326">Glycosidase</keyword>
<dbReference type="CDD" id="cd00118">
    <property type="entry name" value="LysM"/>
    <property type="match status" value="1"/>
</dbReference>
<dbReference type="PROSITE" id="PS51782">
    <property type="entry name" value="LYSM"/>
    <property type="match status" value="2"/>
</dbReference>
<evidence type="ECO:0000313" key="20">
    <source>
        <dbReference type="Proteomes" id="UP001583186"/>
    </source>
</evidence>
<comment type="similarity">
    <text evidence="3">Belongs to the glycosyl hydrolase 18 family. Chitinase class V subfamily.</text>
</comment>
<dbReference type="SUPFAM" id="SSF51445">
    <property type="entry name" value="(Trans)glycosidases"/>
    <property type="match status" value="1"/>
</dbReference>
<dbReference type="InterPro" id="IPR017853">
    <property type="entry name" value="GH"/>
</dbReference>
<keyword evidence="15" id="KW-0732">Signal</keyword>
<evidence type="ECO:0000256" key="1">
    <source>
        <dbReference type="ARBA" id="ARBA00000822"/>
    </source>
</evidence>
<evidence type="ECO:0000256" key="7">
    <source>
        <dbReference type="ARBA" id="ARBA00022801"/>
    </source>
</evidence>
<feature type="disulfide bond" evidence="13">
    <location>
        <begin position="487"/>
        <end position="501"/>
    </location>
</feature>
<dbReference type="Pfam" id="PF14856">
    <property type="entry name" value="Hce2"/>
    <property type="match status" value="1"/>
</dbReference>
<evidence type="ECO:0000256" key="3">
    <source>
        <dbReference type="ARBA" id="ARBA00008682"/>
    </source>
</evidence>
<dbReference type="SUPFAM" id="SSF54106">
    <property type="entry name" value="LysM domain"/>
    <property type="match status" value="1"/>
</dbReference>
<evidence type="ECO:0000256" key="14">
    <source>
        <dbReference type="RuleBase" id="RU000489"/>
    </source>
</evidence>
<keyword evidence="13" id="KW-1015">Disulfide bond</keyword>
<evidence type="ECO:0000259" key="16">
    <source>
        <dbReference type="PROSITE" id="PS50941"/>
    </source>
</evidence>
<dbReference type="Gene3D" id="3.10.50.10">
    <property type="match status" value="1"/>
</dbReference>
<feature type="signal peptide" evidence="15">
    <location>
        <begin position="1"/>
        <end position="25"/>
    </location>
</feature>
<dbReference type="PANTHER" id="PTHR47700:SF1">
    <property type="entry name" value="CHITINASE"/>
    <property type="match status" value="1"/>
</dbReference>
<dbReference type="InterPro" id="IPR029226">
    <property type="entry name" value="Ecp2-like"/>
</dbReference>
<dbReference type="InterPro" id="IPR036779">
    <property type="entry name" value="LysM_dom_sf"/>
</dbReference>
<gene>
    <name evidence="19" type="ORF">Sste5346_008290</name>
</gene>
<evidence type="ECO:0000256" key="9">
    <source>
        <dbReference type="ARBA" id="ARBA00023026"/>
    </source>
</evidence>
<dbReference type="InterPro" id="IPR001223">
    <property type="entry name" value="Glyco_hydro18_cat"/>
</dbReference>
<dbReference type="Gene3D" id="3.30.60.10">
    <property type="entry name" value="Endochitinase-like"/>
    <property type="match status" value="1"/>
</dbReference>
<dbReference type="Gene3D" id="3.10.350.10">
    <property type="entry name" value="LysM domain"/>
    <property type="match status" value="2"/>
</dbReference>
<feature type="chain" id="PRO_5045125619" description="chitinase" evidence="15">
    <location>
        <begin position="26"/>
        <end position="1508"/>
    </location>
</feature>
<dbReference type="CDD" id="cd02878">
    <property type="entry name" value="GH18_zymocin_alpha"/>
    <property type="match status" value="1"/>
</dbReference>
<keyword evidence="20" id="KW-1185">Reference proteome</keyword>
<dbReference type="InterPro" id="IPR036861">
    <property type="entry name" value="Endochitinase-like_sf"/>
</dbReference>
<dbReference type="InterPro" id="IPR001579">
    <property type="entry name" value="Glyco_hydro_18_chit_AS"/>
</dbReference>
<evidence type="ECO:0000256" key="12">
    <source>
        <dbReference type="ARBA" id="ARBA00023326"/>
    </source>
</evidence>
<dbReference type="EMBL" id="JAWCUI010000062">
    <property type="protein sequence ID" value="KAL1890461.1"/>
    <property type="molecule type" value="Genomic_DNA"/>
</dbReference>
<dbReference type="SMART" id="SM00257">
    <property type="entry name" value="LysM"/>
    <property type="match status" value="2"/>
</dbReference>
<dbReference type="PROSITE" id="PS50941">
    <property type="entry name" value="CHIT_BIND_I_2"/>
    <property type="match status" value="1"/>
</dbReference>
<keyword evidence="9" id="KW-0843">Virulence</keyword>
<keyword evidence="6 13" id="KW-0147">Chitin-binding</keyword>
<evidence type="ECO:0000256" key="4">
    <source>
        <dbReference type="ARBA" id="ARBA00012729"/>
    </source>
</evidence>
<keyword evidence="7 14" id="KW-0378">Hydrolase</keyword>
<accession>A0ABR3YQ68</accession>
<feature type="disulfide bond" evidence="13">
    <location>
        <begin position="482"/>
        <end position="494"/>
    </location>
</feature>
<dbReference type="Gene3D" id="3.20.20.80">
    <property type="entry name" value="Glycosidases"/>
    <property type="match status" value="1"/>
</dbReference>
<dbReference type="SUPFAM" id="SSF54556">
    <property type="entry name" value="Chitinase insertion domain"/>
    <property type="match status" value="1"/>
</dbReference>
<evidence type="ECO:0000256" key="13">
    <source>
        <dbReference type="PROSITE-ProRule" id="PRU00261"/>
    </source>
</evidence>
<evidence type="ECO:0000256" key="15">
    <source>
        <dbReference type="SAM" id="SignalP"/>
    </source>
</evidence>
<name>A0ABR3YQ68_9PEZI</name>
<evidence type="ECO:0000256" key="6">
    <source>
        <dbReference type="ARBA" id="ARBA00022669"/>
    </source>
</evidence>
<evidence type="ECO:0000259" key="17">
    <source>
        <dbReference type="PROSITE" id="PS51782"/>
    </source>
</evidence>
<dbReference type="PANTHER" id="PTHR47700">
    <property type="entry name" value="V CHITINASE, PUTATIVE (AFU_ORTHOLOGUE AFUA_6G13720)-RELATED"/>
    <property type="match status" value="1"/>
</dbReference>
<protein>
    <recommendedName>
        <fullName evidence="4">chitinase</fullName>
        <ecNumber evidence="4">3.2.1.14</ecNumber>
    </recommendedName>
</protein>
<dbReference type="SUPFAM" id="SSF57016">
    <property type="entry name" value="Plant lectins/antimicrobial peptides"/>
    <property type="match status" value="1"/>
</dbReference>
<dbReference type="SMART" id="SM00636">
    <property type="entry name" value="Glyco_18"/>
    <property type="match status" value="1"/>
</dbReference>
<dbReference type="PROSITE" id="PS01095">
    <property type="entry name" value="GH18_1"/>
    <property type="match status" value="1"/>
</dbReference>
<keyword evidence="5" id="KW-0964">Secreted</keyword>
<organism evidence="19 20">
    <name type="scientific">Sporothrix stenoceras</name>
    <dbReference type="NCBI Taxonomy" id="5173"/>
    <lineage>
        <taxon>Eukaryota</taxon>
        <taxon>Fungi</taxon>
        <taxon>Dikarya</taxon>
        <taxon>Ascomycota</taxon>
        <taxon>Pezizomycotina</taxon>
        <taxon>Sordariomycetes</taxon>
        <taxon>Sordariomycetidae</taxon>
        <taxon>Ophiostomatales</taxon>
        <taxon>Ophiostomataceae</taxon>
        <taxon>Sporothrix</taxon>
    </lineage>
</organism>
<dbReference type="InterPro" id="IPR053214">
    <property type="entry name" value="LysM12-like"/>
</dbReference>
<proteinExistence type="inferred from homology"/>
<comment type="subcellular location">
    <subcellularLocation>
        <location evidence="2">Secreted</location>
    </subcellularLocation>
</comment>
<keyword evidence="12" id="KW-0624">Polysaccharide degradation</keyword>
<dbReference type="InterPro" id="IPR029070">
    <property type="entry name" value="Chitinase_insertion_sf"/>
</dbReference>
<dbReference type="EC" id="3.2.1.14" evidence="4"/>
<evidence type="ECO:0000256" key="11">
    <source>
        <dbReference type="ARBA" id="ARBA00023295"/>
    </source>
</evidence>
<keyword evidence="10" id="KW-0119">Carbohydrate metabolism</keyword>
<evidence type="ECO:0000256" key="10">
    <source>
        <dbReference type="ARBA" id="ARBA00023277"/>
    </source>
</evidence>
<dbReference type="InterPro" id="IPR018392">
    <property type="entry name" value="LysM"/>
</dbReference>
<keyword evidence="8" id="KW-0146">Chitin degradation</keyword>
<feature type="domain" description="LysM" evidence="17">
    <location>
        <begin position="396"/>
        <end position="444"/>
    </location>
</feature>
<dbReference type="InterPro" id="IPR011583">
    <property type="entry name" value="Chitinase_II/V-like_cat"/>
</dbReference>
<evidence type="ECO:0000256" key="8">
    <source>
        <dbReference type="ARBA" id="ARBA00023024"/>
    </source>
</evidence>
<dbReference type="Proteomes" id="UP001583186">
    <property type="component" value="Unassembled WGS sequence"/>
</dbReference>
<evidence type="ECO:0000259" key="18">
    <source>
        <dbReference type="PROSITE" id="PS51910"/>
    </source>
</evidence>